<protein>
    <submittedName>
        <fullName evidence="2">Ribosomal-protein-l7p-serine acetyltransferase</fullName>
    </submittedName>
</protein>
<dbReference type="PROSITE" id="PS51186">
    <property type="entry name" value="GNAT"/>
    <property type="match status" value="1"/>
</dbReference>
<evidence type="ECO:0000313" key="2">
    <source>
        <dbReference type="EMBL" id="KRL57229.1"/>
    </source>
</evidence>
<dbReference type="GO" id="GO:0005737">
    <property type="term" value="C:cytoplasm"/>
    <property type="evidence" value="ECO:0007669"/>
    <property type="project" value="TreeGrafter"/>
</dbReference>
<evidence type="ECO:0000313" key="3">
    <source>
        <dbReference type="Proteomes" id="UP000051999"/>
    </source>
</evidence>
<dbReference type="GO" id="GO:1990189">
    <property type="term" value="F:protein N-terminal-serine acetyltransferase activity"/>
    <property type="evidence" value="ECO:0007669"/>
    <property type="project" value="TreeGrafter"/>
</dbReference>
<proteinExistence type="predicted"/>
<sequence>MFTHQIDAHLALKLLSTEDAEDLITYIAEDRQELRKWMTWADKMQSVEDEQDFIHYARGRFADNLMLPLTIVMDGKPIGSLDLHEIDNVNRHASIGYWLSSQYQGQGIMTRSVERLLTIGFDEFNLHKIILTADVNNKASQAVAERLGLHQEGTMRDQEIINGQFCSFVQYAMLEDEWANED</sequence>
<dbReference type="AlphaFoldDB" id="A0A0R1RJS3"/>
<dbReference type="PATRIC" id="fig|1114972.6.peg.238"/>
<dbReference type="EMBL" id="AZFF01000001">
    <property type="protein sequence ID" value="KRL57229.1"/>
    <property type="molecule type" value="Genomic_DNA"/>
</dbReference>
<dbReference type="PANTHER" id="PTHR43441:SF12">
    <property type="entry name" value="RIBOSOMAL N-ACETYLTRANSFERASE YDAF-RELATED"/>
    <property type="match status" value="1"/>
</dbReference>
<accession>A0A0R1RJS3</accession>
<dbReference type="Gene3D" id="3.40.630.30">
    <property type="match status" value="1"/>
</dbReference>
<reference evidence="2 3" key="1">
    <citation type="journal article" date="2015" name="Genome Announc.">
        <title>Expanding the biotechnology potential of lactobacilli through comparative genomics of 213 strains and associated genera.</title>
        <authorList>
            <person name="Sun Z."/>
            <person name="Harris H.M."/>
            <person name="McCann A."/>
            <person name="Guo C."/>
            <person name="Argimon S."/>
            <person name="Zhang W."/>
            <person name="Yang X."/>
            <person name="Jeffery I.B."/>
            <person name="Cooney J.C."/>
            <person name="Kagawa T.F."/>
            <person name="Liu W."/>
            <person name="Song Y."/>
            <person name="Salvetti E."/>
            <person name="Wrobel A."/>
            <person name="Rasinkangas P."/>
            <person name="Parkhill J."/>
            <person name="Rea M.C."/>
            <person name="O'Sullivan O."/>
            <person name="Ritari J."/>
            <person name="Douillard F.P."/>
            <person name="Paul Ross R."/>
            <person name="Yang R."/>
            <person name="Briner A.E."/>
            <person name="Felis G.E."/>
            <person name="de Vos W.M."/>
            <person name="Barrangou R."/>
            <person name="Klaenhammer T.R."/>
            <person name="Caufield P.W."/>
            <person name="Cui Y."/>
            <person name="Zhang H."/>
            <person name="O'Toole P.W."/>
        </authorList>
    </citation>
    <scope>NUCLEOTIDE SEQUENCE [LARGE SCALE GENOMIC DNA]</scope>
    <source>
        <strain evidence="2 3">DSM 15814</strain>
    </source>
</reference>
<comment type="caution">
    <text evidence="2">The sequence shown here is derived from an EMBL/GenBank/DDBJ whole genome shotgun (WGS) entry which is preliminary data.</text>
</comment>
<gene>
    <name evidence="2" type="ORF">FD35_GL000239</name>
</gene>
<dbReference type="Proteomes" id="UP000051999">
    <property type="component" value="Unassembled WGS sequence"/>
</dbReference>
<dbReference type="CDD" id="cd04301">
    <property type="entry name" value="NAT_SF"/>
    <property type="match status" value="1"/>
</dbReference>
<keyword evidence="2" id="KW-0808">Transferase</keyword>
<name>A0A0R1RJS3_9LACO</name>
<dbReference type="OrthoDB" id="9784707at2"/>
<dbReference type="RefSeq" id="WP_017261871.1">
    <property type="nucleotide sequence ID" value="NZ_AUAW01000001.1"/>
</dbReference>
<dbReference type="InterPro" id="IPR016181">
    <property type="entry name" value="Acyl_CoA_acyltransferase"/>
</dbReference>
<dbReference type="PANTHER" id="PTHR43441">
    <property type="entry name" value="RIBOSOMAL-PROTEIN-SERINE ACETYLTRANSFERASE"/>
    <property type="match status" value="1"/>
</dbReference>
<dbReference type="GO" id="GO:0008999">
    <property type="term" value="F:protein-N-terminal-alanine acetyltransferase activity"/>
    <property type="evidence" value="ECO:0007669"/>
    <property type="project" value="TreeGrafter"/>
</dbReference>
<dbReference type="SUPFAM" id="SSF55729">
    <property type="entry name" value="Acyl-CoA N-acyltransferases (Nat)"/>
    <property type="match status" value="1"/>
</dbReference>
<dbReference type="InterPro" id="IPR000182">
    <property type="entry name" value="GNAT_dom"/>
</dbReference>
<dbReference type="Pfam" id="PF13302">
    <property type="entry name" value="Acetyltransf_3"/>
    <property type="match status" value="1"/>
</dbReference>
<evidence type="ECO:0000259" key="1">
    <source>
        <dbReference type="PROSITE" id="PS51186"/>
    </source>
</evidence>
<organism evidence="2 3">
    <name type="scientific">Furfurilactobacillus rossiae DSM 15814</name>
    <dbReference type="NCBI Taxonomy" id="1114972"/>
    <lineage>
        <taxon>Bacteria</taxon>
        <taxon>Bacillati</taxon>
        <taxon>Bacillota</taxon>
        <taxon>Bacilli</taxon>
        <taxon>Lactobacillales</taxon>
        <taxon>Lactobacillaceae</taxon>
        <taxon>Furfurilactobacillus</taxon>
    </lineage>
</organism>
<dbReference type="eggNOG" id="COG1670">
    <property type="taxonomic scope" value="Bacteria"/>
</dbReference>
<feature type="domain" description="N-acetyltransferase" evidence="1">
    <location>
        <begin position="21"/>
        <end position="176"/>
    </location>
</feature>
<keyword evidence="3" id="KW-1185">Reference proteome</keyword>
<dbReference type="InterPro" id="IPR051908">
    <property type="entry name" value="Ribosomal_N-acetyltransferase"/>
</dbReference>